<evidence type="ECO:0000256" key="1">
    <source>
        <dbReference type="SAM" id="Phobius"/>
    </source>
</evidence>
<feature type="transmembrane region" description="Helical" evidence="1">
    <location>
        <begin position="184"/>
        <end position="202"/>
    </location>
</feature>
<keyword evidence="1" id="KW-0812">Transmembrane</keyword>
<feature type="transmembrane region" description="Helical" evidence="1">
    <location>
        <begin position="122"/>
        <end position="140"/>
    </location>
</feature>
<sequence length="211" mass="22384">MASHPPSPLLRLLPLVLFVATAAAAGWLLWDPEAFAAWREDAGVVPFFLAMAVLPALGVPVTPFFVMAGATFGIRIGLLGSAVALALNLILSYWIAHGGLRPWLESLLARTRYSVPDFGGEGALRFTILVKLAPGVPLFIKHYLLGLAGVPFPIYFGVSAAITGVYATAFVVLGESLLERDVGVGAGAVAVLLFVSAALFVWRRRRGRTGD</sequence>
<evidence type="ECO:0000313" key="2">
    <source>
        <dbReference type="EMBL" id="MFC4729631.1"/>
    </source>
</evidence>
<evidence type="ECO:0000313" key="3">
    <source>
        <dbReference type="Proteomes" id="UP001595892"/>
    </source>
</evidence>
<feature type="transmembrane region" description="Helical" evidence="1">
    <location>
        <begin position="12"/>
        <end position="30"/>
    </location>
</feature>
<dbReference type="Proteomes" id="UP001595892">
    <property type="component" value="Unassembled WGS sequence"/>
</dbReference>
<keyword evidence="1" id="KW-0472">Membrane</keyword>
<reference evidence="3" key="1">
    <citation type="journal article" date="2019" name="Int. J. Syst. Evol. Microbiol.">
        <title>The Global Catalogue of Microorganisms (GCM) 10K type strain sequencing project: providing services to taxonomists for standard genome sequencing and annotation.</title>
        <authorList>
            <consortium name="The Broad Institute Genomics Platform"/>
            <consortium name="The Broad Institute Genome Sequencing Center for Infectious Disease"/>
            <person name="Wu L."/>
            <person name="Ma J."/>
        </authorList>
    </citation>
    <scope>NUCLEOTIDE SEQUENCE [LARGE SCALE GENOMIC DNA]</scope>
    <source>
        <strain evidence="3">CGMCC 1.13574</strain>
    </source>
</reference>
<organism evidence="2 3">
    <name type="scientific">Coralloluteibacterium thermophilum</name>
    <dbReference type="NCBI Taxonomy" id="2707049"/>
    <lineage>
        <taxon>Bacteria</taxon>
        <taxon>Pseudomonadati</taxon>
        <taxon>Pseudomonadota</taxon>
        <taxon>Gammaproteobacteria</taxon>
        <taxon>Lysobacterales</taxon>
        <taxon>Lysobacteraceae</taxon>
        <taxon>Coralloluteibacterium</taxon>
    </lineage>
</organism>
<dbReference type="RefSeq" id="WP_377005671.1">
    <property type="nucleotide sequence ID" value="NZ_JBHSGG010000048.1"/>
</dbReference>
<comment type="caution">
    <text evidence="2">The sequence shown here is derived from an EMBL/GenBank/DDBJ whole genome shotgun (WGS) entry which is preliminary data.</text>
</comment>
<name>A0ABV9NMW2_9GAMM</name>
<proteinExistence type="predicted"/>
<feature type="transmembrane region" description="Helical" evidence="1">
    <location>
        <begin position="42"/>
        <end position="66"/>
    </location>
</feature>
<gene>
    <name evidence="2" type="ORF">ACFO3Q_15785</name>
</gene>
<protein>
    <submittedName>
        <fullName evidence="2">TVP38/TMEM64 family protein</fullName>
    </submittedName>
</protein>
<accession>A0ABV9NMW2</accession>
<keyword evidence="1" id="KW-1133">Transmembrane helix</keyword>
<feature type="transmembrane region" description="Helical" evidence="1">
    <location>
        <begin position="78"/>
        <end position="96"/>
    </location>
</feature>
<keyword evidence="3" id="KW-1185">Reference proteome</keyword>
<feature type="transmembrane region" description="Helical" evidence="1">
    <location>
        <begin position="152"/>
        <end position="172"/>
    </location>
</feature>
<dbReference type="EMBL" id="JBHSGG010000048">
    <property type="protein sequence ID" value="MFC4729631.1"/>
    <property type="molecule type" value="Genomic_DNA"/>
</dbReference>